<name>A0A0R1TZG9_9LACO</name>
<keyword evidence="3 5" id="KW-0378">Hydrolase</keyword>
<evidence type="ECO:0000256" key="6">
    <source>
        <dbReference type="PIRSR" id="PIRSR005700-1"/>
    </source>
</evidence>
<dbReference type="SUPFAM" id="SSF54001">
    <property type="entry name" value="Cysteine proteinases"/>
    <property type="match status" value="1"/>
</dbReference>
<keyword evidence="2 5" id="KW-0645">Protease</keyword>
<dbReference type="PIRSF" id="PIRSF005700">
    <property type="entry name" value="PepC"/>
    <property type="match status" value="1"/>
</dbReference>
<evidence type="ECO:0000313" key="7">
    <source>
        <dbReference type="EMBL" id="KRL85652.1"/>
    </source>
</evidence>
<organism evidence="7 8">
    <name type="scientific">Lacticaseibacillus pantheris DSM 15945 = JCM 12539 = NBRC 106106</name>
    <dbReference type="NCBI Taxonomy" id="1423783"/>
    <lineage>
        <taxon>Bacteria</taxon>
        <taxon>Bacillati</taxon>
        <taxon>Bacillota</taxon>
        <taxon>Bacilli</taxon>
        <taxon>Lactobacillales</taxon>
        <taxon>Lactobacillaceae</taxon>
        <taxon>Lacticaseibacillus</taxon>
    </lineage>
</organism>
<dbReference type="InterPro" id="IPR004134">
    <property type="entry name" value="Peptidase_C1B"/>
</dbReference>
<dbReference type="GO" id="GO:0009636">
    <property type="term" value="P:response to toxic substance"/>
    <property type="evidence" value="ECO:0007669"/>
    <property type="project" value="TreeGrafter"/>
</dbReference>
<dbReference type="OrthoDB" id="1111399at2"/>
<dbReference type="Pfam" id="PF03051">
    <property type="entry name" value="Peptidase_C1_2"/>
    <property type="match status" value="1"/>
</dbReference>
<evidence type="ECO:0000256" key="5">
    <source>
        <dbReference type="PIRNR" id="PIRNR005700"/>
    </source>
</evidence>
<gene>
    <name evidence="7" type="ORF">FC50_GL001512</name>
</gene>
<protein>
    <recommendedName>
        <fullName evidence="5">Aminopeptidase</fullName>
    </recommendedName>
</protein>
<dbReference type="InterPro" id="IPR038765">
    <property type="entry name" value="Papain-like_cys_pep_sf"/>
</dbReference>
<comment type="similarity">
    <text evidence="5">Belongs to the peptidase C1 family.</text>
</comment>
<evidence type="ECO:0000256" key="3">
    <source>
        <dbReference type="ARBA" id="ARBA00022801"/>
    </source>
</evidence>
<evidence type="ECO:0000256" key="4">
    <source>
        <dbReference type="ARBA" id="ARBA00022807"/>
    </source>
</evidence>
<evidence type="ECO:0000256" key="1">
    <source>
        <dbReference type="ARBA" id="ARBA00004496"/>
    </source>
</evidence>
<dbReference type="PROSITE" id="PS00639">
    <property type="entry name" value="THIOL_PROTEASE_HIS"/>
    <property type="match status" value="1"/>
</dbReference>
<keyword evidence="4 5" id="KW-0788">Thiol protease</keyword>
<dbReference type="GO" id="GO:0005737">
    <property type="term" value="C:cytoplasm"/>
    <property type="evidence" value="ECO:0007669"/>
    <property type="project" value="UniProtKB-SubCell"/>
</dbReference>
<reference evidence="7 8" key="1">
    <citation type="journal article" date="2015" name="Genome Announc.">
        <title>Expanding the biotechnology potential of lactobacilli through comparative genomics of 213 strains and associated genera.</title>
        <authorList>
            <person name="Sun Z."/>
            <person name="Harris H.M."/>
            <person name="McCann A."/>
            <person name="Guo C."/>
            <person name="Argimon S."/>
            <person name="Zhang W."/>
            <person name="Yang X."/>
            <person name="Jeffery I.B."/>
            <person name="Cooney J.C."/>
            <person name="Kagawa T.F."/>
            <person name="Liu W."/>
            <person name="Song Y."/>
            <person name="Salvetti E."/>
            <person name="Wrobel A."/>
            <person name="Rasinkangas P."/>
            <person name="Parkhill J."/>
            <person name="Rea M.C."/>
            <person name="O'Sullivan O."/>
            <person name="Ritari J."/>
            <person name="Douillard F.P."/>
            <person name="Paul Ross R."/>
            <person name="Yang R."/>
            <person name="Briner A.E."/>
            <person name="Felis G.E."/>
            <person name="de Vos W.M."/>
            <person name="Barrangou R."/>
            <person name="Klaenhammer T.R."/>
            <person name="Caufield P.W."/>
            <person name="Cui Y."/>
            <person name="Zhang H."/>
            <person name="O'Toole P.W."/>
        </authorList>
    </citation>
    <scope>NUCLEOTIDE SEQUENCE [LARGE SCALE GENOMIC DNA]</scope>
    <source>
        <strain evidence="7 8">DSM 15945</strain>
    </source>
</reference>
<dbReference type="RefSeq" id="WP_054649612.1">
    <property type="nucleotide sequence ID" value="NZ_AZFJ01000051.1"/>
</dbReference>
<dbReference type="AlphaFoldDB" id="A0A0R1TZG9"/>
<dbReference type="PATRIC" id="fig|1423783.4.peg.1556"/>
<dbReference type="Gene3D" id="3.90.70.10">
    <property type="entry name" value="Cysteine proteinases"/>
    <property type="match status" value="1"/>
</dbReference>
<feature type="active site" evidence="6">
    <location>
        <position position="70"/>
    </location>
</feature>
<feature type="active site" evidence="6">
    <location>
        <position position="385"/>
    </location>
</feature>
<proteinExistence type="inferred from homology"/>
<dbReference type="GO" id="GO:0006508">
    <property type="term" value="P:proteolysis"/>
    <property type="evidence" value="ECO:0007669"/>
    <property type="project" value="UniProtKB-KW"/>
</dbReference>
<comment type="subcellular location">
    <subcellularLocation>
        <location evidence="1">Cytoplasm</location>
    </subcellularLocation>
</comment>
<dbReference type="CDD" id="cd00585">
    <property type="entry name" value="Peptidase_C1B"/>
    <property type="match status" value="1"/>
</dbReference>
<keyword evidence="5 7" id="KW-0031">Aminopeptidase</keyword>
<dbReference type="InterPro" id="IPR025660">
    <property type="entry name" value="Pept_his_AS"/>
</dbReference>
<dbReference type="PANTHER" id="PTHR10363:SF2">
    <property type="entry name" value="BLEOMYCIN HYDROLASE"/>
    <property type="match status" value="1"/>
</dbReference>
<accession>A0A0R1TZG9</accession>
<keyword evidence="8" id="KW-1185">Reference proteome</keyword>
<dbReference type="EMBL" id="AZFJ01000051">
    <property type="protein sequence ID" value="KRL85652.1"/>
    <property type="molecule type" value="Genomic_DNA"/>
</dbReference>
<dbReference type="GO" id="GO:0043418">
    <property type="term" value="P:homocysteine catabolic process"/>
    <property type="evidence" value="ECO:0007669"/>
    <property type="project" value="TreeGrafter"/>
</dbReference>
<dbReference type="Proteomes" id="UP000051922">
    <property type="component" value="Unassembled WGS sequence"/>
</dbReference>
<comment type="caution">
    <text evidence="7">The sequence shown here is derived from an EMBL/GenBank/DDBJ whole genome shotgun (WGS) entry which is preliminary data.</text>
</comment>
<evidence type="ECO:0000256" key="2">
    <source>
        <dbReference type="ARBA" id="ARBA00022670"/>
    </source>
</evidence>
<feature type="active site" evidence="6">
    <location>
        <position position="364"/>
    </location>
</feature>
<dbReference type="GO" id="GO:0070005">
    <property type="term" value="F:cysteine-type aminopeptidase activity"/>
    <property type="evidence" value="ECO:0007669"/>
    <property type="project" value="InterPro"/>
</dbReference>
<sequence length="440" mass="49083">MSKAISLAQVQQYRDELAKVPGAAALSRAVQNVGIKAASHQNLEQSAFAPVFSDEVDTGAVTNQKHSGRCWMFAELNTMRHAVAGKLGVRDLEFSQAFLAFYDRLEKSNEFLEHMIATVSEPTGSREVDWYLNWGNGDGGQYENATALIAKYGVVPKSVMPETYNSANTTGLNATLNLKLRQDAVALRQAFADGADEDQLRSQKEEQLGVIYRILAMAYGEPPRSFDFEYRDDQHQYHRVTGLTPKSFFDQYLGWDFDQYVMLISTNATGKEYWHSYTLPAQDHVVGGRNIVWVNVPQSVLEQASVDQIRGGETVWFGNDVLADSDRQSGTLAGGLYAQGELFGVDFGMDVGTRFDTHQAEVSHAMVLTGVDLVDGQPTKWKVENSWGKENGHDGYFVADEQWYRDYTYSVAINRQYLPQAVLNVLAQTPTELAPWDPLA</sequence>
<dbReference type="PANTHER" id="PTHR10363">
    <property type="entry name" value="BLEOMYCIN HYDROLASE"/>
    <property type="match status" value="1"/>
</dbReference>
<evidence type="ECO:0000313" key="8">
    <source>
        <dbReference type="Proteomes" id="UP000051922"/>
    </source>
</evidence>
<dbReference type="STRING" id="1423783.FC50_GL001512"/>